<feature type="non-terminal residue" evidence="3">
    <location>
        <position position="69"/>
    </location>
</feature>
<dbReference type="EMBL" id="KV424181">
    <property type="protein sequence ID" value="KZT50388.1"/>
    <property type="molecule type" value="Genomic_DNA"/>
</dbReference>
<dbReference type="InParanoid" id="A0A165C853"/>
<keyword evidence="1" id="KW-1133">Transmembrane helix</keyword>
<evidence type="ECO:0000256" key="1">
    <source>
        <dbReference type="SAM" id="Phobius"/>
    </source>
</evidence>
<evidence type="ECO:0000313" key="4">
    <source>
        <dbReference type="Proteomes" id="UP000076842"/>
    </source>
</evidence>
<gene>
    <name evidence="3" type="ORF">CALCODRAFT_409165</name>
</gene>
<feature type="domain" description="DUF6535" evidence="2">
    <location>
        <begin position="1"/>
        <end position="67"/>
    </location>
</feature>
<reference evidence="3 4" key="1">
    <citation type="journal article" date="2016" name="Mol. Biol. Evol.">
        <title>Comparative Genomics of Early-Diverging Mushroom-Forming Fungi Provides Insights into the Origins of Lignocellulose Decay Capabilities.</title>
        <authorList>
            <person name="Nagy L.G."/>
            <person name="Riley R."/>
            <person name="Tritt A."/>
            <person name="Adam C."/>
            <person name="Daum C."/>
            <person name="Floudas D."/>
            <person name="Sun H."/>
            <person name="Yadav J.S."/>
            <person name="Pangilinan J."/>
            <person name="Larsson K.H."/>
            <person name="Matsuura K."/>
            <person name="Barry K."/>
            <person name="Labutti K."/>
            <person name="Kuo R."/>
            <person name="Ohm R.A."/>
            <person name="Bhattacharya S.S."/>
            <person name="Shirouzu T."/>
            <person name="Yoshinaga Y."/>
            <person name="Martin F.M."/>
            <person name="Grigoriev I.V."/>
            <person name="Hibbett D.S."/>
        </authorList>
    </citation>
    <scope>NUCLEOTIDE SEQUENCE [LARGE SCALE GENOMIC DNA]</scope>
    <source>
        <strain evidence="3 4">HHB12733</strain>
    </source>
</reference>
<keyword evidence="1" id="KW-0812">Transmembrane</keyword>
<dbReference type="InterPro" id="IPR045338">
    <property type="entry name" value="DUF6535"/>
</dbReference>
<keyword evidence="1" id="KW-0472">Membrane</keyword>
<keyword evidence="4" id="KW-1185">Reference proteome</keyword>
<feature type="non-terminal residue" evidence="3">
    <location>
        <position position="1"/>
    </location>
</feature>
<accession>A0A165C853</accession>
<protein>
    <recommendedName>
        <fullName evidence="2">DUF6535 domain-containing protein</fullName>
    </recommendedName>
</protein>
<sequence length="69" mass="7638">WQTYVTEAKEMDEVLMKKWNEGIDVFLLFTGLFSAILSAFLVVAWSSLQPDPSQTASDALGAISQQLVT</sequence>
<feature type="transmembrane region" description="Helical" evidence="1">
    <location>
        <begin position="25"/>
        <end position="45"/>
    </location>
</feature>
<dbReference type="OrthoDB" id="3221808at2759"/>
<evidence type="ECO:0000313" key="3">
    <source>
        <dbReference type="EMBL" id="KZT50388.1"/>
    </source>
</evidence>
<evidence type="ECO:0000259" key="2">
    <source>
        <dbReference type="Pfam" id="PF20153"/>
    </source>
</evidence>
<dbReference type="Proteomes" id="UP000076842">
    <property type="component" value="Unassembled WGS sequence"/>
</dbReference>
<dbReference type="STRING" id="1353952.A0A165C853"/>
<dbReference type="Pfam" id="PF20153">
    <property type="entry name" value="DUF6535"/>
    <property type="match status" value="1"/>
</dbReference>
<organism evidence="3 4">
    <name type="scientific">Calocera cornea HHB12733</name>
    <dbReference type="NCBI Taxonomy" id="1353952"/>
    <lineage>
        <taxon>Eukaryota</taxon>
        <taxon>Fungi</taxon>
        <taxon>Dikarya</taxon>
        <taxon>Basidiomycota</taxon>
        <taxon>Agaricomycotina</taxon>
        <taxon>Dacrymycetes</taxon>
        <taxon>Dacrymycetales</taxon>
        <taxon>Dacrymycetaceae</taxon>
        <taxon>Calocera</taxon>
    </lineage>
</organism>
<proteinExistence type="predicted"/>
<dbReference type="AlphaFoldDB" id="A0A165C853"/>
<name>A0A165C853_9BASI</name>